<gene>
    <name evidence="3" type="ORF">AB0L16_00020</name>
</gene>
<evidence type="ECO:0008006" key="5">
    <source>
        <dbReference type="Google" id="ProtNLM"/>
    </source>
</evidence>
<sequence length="227" mass="22033">MSVHRSRTRALLATGAGLAVTAALTLAGTANARTADAASTTVGPAGHSFAATLNGTATFTAGSVTVTCNTSSTAPVSGSSNNQIPAAPGNSNSAGPVASSLNPPVYSDCSTNVPGVDASVTTSGTWGISVQNGPSITATFTMPSGSFVLQTTGLATCTVTAAPSGPASFDSTFTNGTPSQISVSNATIPVSVTGGFGCPTAATTSTFNAVYDVTDVTDPSQQITVGS</sequence>
<feature type="signal peptide" evidence="2">
    <location>
        <begin position="1"/>
        <end position="32"/>
    </location>
</feature>
<feature type="chain" id="PRO_5046947590" description="Ig-like domain-containing protein" evidence="2">
    <location>
        <begin position="33"/>
        <end position="227"/>
    </location>
</feature>
<evidence type="ECO:0000256" key="1">
    <source>
        <dbReference type="SAM" id="MobiDB-lite"/>
    </source>
</evidence>
<organism evidence="3 4">
    <name type="scientific">Streptomyces orinoci</name>
    <name type="common">Streptoverticillium orinoci</name>
    <dbReference type="NCBI Taxonomy" id="67339"/>
    <lineage>
        <taxon>Bacteria</taxon>
        <taxon>Bacillati</taxon>
        <taxon>Actinomycetota</taxon>
        <taxon>Actinomycetes</taxon>
        <taxon>Kitasatosporales</taxon>
        <taxon>Streptomycetaceae</taxon>
        <taxon>Streptomyces</taxon>
    </lineage>
</organism>
<evidence type="ECO:0000256" key="2">
    <source>
        <dbReference type="SAM" id="SignalP"/>
    </source>
</evidence>
<reference evidence="3 4" key="1">
    <citation type="submission" date="2024-06" db="EMBL/GenBank/DDBJ databases">
        <title>The Natural Products Discovery Center: Release of the First 8490 Sequenced Strains for Exploring Actinobacteria Biosynthetic Diversity.</title>
        <authorList>
            <person name="Kalkreuter E."/>
            <person name="Kautsar S.A."/>
            <person name="Yang D."/>
            <person name="Bader C.D."/>
            <person name="Teijaro C.N."/>
            <person name="Fluegel L."/>
            <person name="Davis C.M."/>
            <person name="Simpson J.R."/>
            <person name="Lauterbach L."/>
            <person name="Steele A.D."/>
            <person name="Gui C."/>
            <person name="Meng S."/>
            <person name="Li G."/>
            <person name="Viehrig K."/>
            <person name="Ye F."/>
            <person name="Su P."/>
            <person name="Kiefer A.F."/>
            <person name="Nichols A."/>
            <person name="Cepeda A.J."/>
            <person name="Yan W."/>
            <person name="Fan B."/>
            <person name="Jiang Y."/>
            <person name="Adhikari A."/>
            <person name="Zheng C.-J."/>
            <person name="Schuster L."/>
            <person name="Cowan T.M."/>
            <person name="Smanski M.J."/>
            <person name="Chevrette M.G."/>
            <person name="De Carvalho L.P.S."/>
            <person name="Shen B."/>
        </authorList>
    </citation>
    <scope>NUCLEOTIDE SEQUENCE [LARGE SCALE GENOMIC DNA]</scope>
    <source>
        <strain evidence="3 4">NPDC052347</strain>
    </source>
</reference>
<dbReference type="RefSeq" id="WP_109280947.1">
    <property type="nucleotide sequence ID" value="NZ_JBFAUK010000001.1"/>
</dbReference>
<name>A0ABV3JPN7_STRON</name>
<keyword evidence="2" id="KW-0732">Signal</keyword>
<accession>A0ABV3JPN7</accession>
<evidence type="ECO:0000313" key="4">
    <source>
        <dbReference type="Proteomes" id="UP001552594"/>
    </source>
</evidence>
<comment type="caution">
    <text evidence="3">The sequence shown here is derived from an EMBL/GenBank/DDBJ whole genome shotgun (WGS) entry which is preliminary data.</text>
</comment>
<feature type="region of interest" description="Disordered" evidence="1">
    <location>
        <begin position="70"/>
        <end position="99"/>
    </location>
</feature>
<proteinExistence type="predicted"/>
<protein>
    <recommendedName>
        <fullName evidence="5">Ig-like domain-containing protein</fullName>
    </recommendedName>
</protein>
<dbReference type="EMBL" id="JBFAUK010000001">
    <property type="protein sequence ID" value="MEV5504857.1"/>
    <property type="molecule type" value="Genomic_DNA"/>
</dbReference>
<evidence type="ECO:0000313" key="3">
    <source>
        <dbReference type="EMBL" id="MEV5504857.1"/>
    </source>
</evidence>
<keyword evidence="4" id="KW-1185">Reference proteome</keyword>
<dbReference type="Proteomes" id="UP001552594">
    <property type="component" value="Unassembled WGS sequence"/>
</dbReference>